<feature type="transmembrane region" description="Helical" evidence="1">
    <location>
        <begin position="12"/>
        <end position="34"/>
    </location>
</feature>
<reference evidence="3" key="1">
    <citation type="submission" date="2012-06" db="EMBL/GenBank/DDBJ databases">
        <title>The complete genome of Flexibacter litoralis DSM 6794.</title>
        <authorList>
            <person name="Lucas S."/>
            <person name="Copeland A."/>
            <person name="Lapidus A."/>
            <person name="Glavina del Rio T."/>
            <person name="Dalin E."/>
            <person name="Tice H."/>
            <person name="Bruce D."/>
            <person name="Goodwin L."/>
            <person name="Pitluck S."/>
            <person name="Peters L."/>
            <person name="Ovchinnikova G."/>
            <person name="Lu M."/>
            <person name="Kyrpides N."/>
            <person name="Mavromatis K."/>
            <person name="Ivanova N."/>
            <person name="Brettin T."/>
            <person name="Detter J.C."/>
            <person name="Han C."/>
            <person name="Larimer F."/>
            <person name="Land M."/>
            <person name="Hauser L."/>
            <person name="Markowitz V."/>
            <person name="Cheng J.-F."/>
            <person name="Hugenholtz P."/>
            <person name="Woyke T."/>
            <person name="Wu D."/>
            <person name="Spring S."/>
            <person name="Lang E."/>
            <person name="Kopitz M."/>
            <person name="Brambilla E."/>
            <person name="Klenk H.-P."/>
            <person name="Eisen J.A."/>
        </authorList>
    </citation>
    <scope>NUCLEOTIDE SEQUENCE [LARGE SCALE GENOMIC DNA]</scope>
    <source>
        <strain evidence="3">ATCC 23117 / DSM 6794 / NBRC 15988 / NCIMB 1366 / Sio-4</strain>
    </source>
</reference>
<dbReference type="eggNOG" id="ENOG5032TT7">
    <property type="taxonomic scope" value="Bacteria"/>
</dbReference>
<accession>I4AGP3</accession>
<name>I4AGP3_BERLS</name>
<protein>
    <submittedName>
        <fullName evidence="2">Uncharacterized protein</fullName>
    </submittedName>
</protein>
<dbReference type="OrthoDB" id="1442110at2"/>
<feature type="transmembrane region" description="Helical" evidence="1">
    <location>
        <begin position="91"/>
        <end position="111"/>
    </location>
</feature>
<keyword evidence="1" id="KW-1133">Transmembrane helix</keyword>
<feature type="transmembrane region" description="Helical" evidence="1">
    <location>
        <begin position="54"/>
        <end position="79"/>
    </location>
</feature>
<evidence type="ECO:0000256" key="1">
    <source>
        <dbReference type="SAM" id="Phobius"/>
    </source>
</evidence>
<proteinExistence type="predicted"/>
<gene>
    <name evidence="2" type="ordered locus">Fleli_0665</name>
</gene>
<sequence precursor="true">MNNLNKFEKSIMGISSLLMGLVLIRFSISKLAGWKISVDAFIEMAKPLGIDPTFFRISTGFLISTICISYLINAIITFFPQIVALSSKDKIYKFSLFANTLGLLTMLGALLSEFLLRVEPKWLLVYIATAIVLFSIVNLGIIMKNKINS</sequence>
<dbReference type="RefSeq" id="WP_014796587.1">
    <property type="nucleotide sequence ID" value="NC_018018.1"/>
</dbReference>
<keyword evidence="3" id="KW-1185">Reference proteome</keyword>
<evidence type="ECO:0000313" key="3">
    <source>
        <dbReference type="Proteomes" id="UP000006054"/>
    </source>
</evidence>
<evidence type="ECO:0000313" key="2">
    <source>
        <dbReference type="EMBL" id="AFM03128.1"/>
    </source>
</evidence>
<organism evidence="2 3">
    <name type="scientific">Bernardetia litoralis (strain ATCC 23117 / DSM 6794 / NBRC 15988 / NCIMB 1366 / Fx l1 / Sio-4)</name>
    <name type="common">Flexibacter litoralis</name>
    <dbReference type="NCBI Taxonomy" id="880071"/>
    <lineage>
        <taxon>Bacteria</taxon>
        <taxon>Pseudomonadati</taxon>
        <taxon>Bacteroidota</taxon>
        <taxon>Cytophagia</taxon>
        <taxon>Cytophagales</taxon>
        <taxon>Bernardetiaceae</taxon>
        <taxon>Bernardetia</taxon>
    </lineage>
</organism>
<dbReference type="KEGG" id="fli:Fleli_0665"/>
<keyword evidence="1" id="KW-0472">Membrane</keyword>
<dbReference type="EMBL" id="CP003345">
    <property type="protein sequence ID" value="AFM03128.1"/>
    <property type="molecule type" value="Genomic_DNA"/>
</dbReference>
<dbReference type="HOGENOM" id="CLU_1746939_0_0_10"/>
<feature type="transmembrane region" description="Helical" evidence="1">
    <location>
        <begin position="123"/>
        <end position="143"/>
    </location>
</feature>
<dbReference type="Proteomes" id="UP000006054">
    <property type="component" value="Chromosome"/>
</dbReference>
<keyword evidence="1" id="KW-0812">Transmembrane</keyword>
<dbReference type="AlphaFoldDB" id="I4AGP3"/>